<reference evidence="1" key="1">
    <citation type="journal article" date="2019" name="Environ. Microbiol.">
        <title>Fungal ecological strategies reflected in gene transcription - a case study of two litter decomposers.</title>
        <authorList>
            <person name="Barbi F."/>
            <person name="Kohler A."/>
            <person name="Barry K."/>
            <person name="Baskaran P."/>
            <person name="Daum C."/>
            <person name="Fauchery L."/>
            <person name="Ihrmark K."/>
            <person name="Kuo A."/>
            <person name="LaButti K."/>
            <person name="Lipzen A."/>
            <person name="Morin E."/>
            <person name="Grigoriev I.V."/>
            <person name="Henrissat B."/>
            <person name="Lindahl B."/>
            <person name="Martin F."/>
        </authorList>
    </citation>
    <scope>NUCLEOTIDE SEQUENCE</scope>
    <source>
        <strain evidence="1">JB14</strain>
    </source>
</reference>
<gene>
    <name evidence="1" type="ORF">BT96DRAFT_1006780</name>
</gene>
<evidence type="ECO:0000313" key="1">
    <source>
        <dbReference type="EMBL" id="KAE9385709.1"/>
    </source>
</evidence>
<dbReference type="EMBL" id="ML769952">
    <property type="protein sequence ID" value="KAE9385709.1"/>
    <property type="molecule type" value="Genomic_DNA"/>
</dbReference>
<proteinExistence type="predicted"/>
<keyword evidence="2" id="KW-1185">Reference proteome</keyword>
<name>A0A6A4GJ69_9AGAR</name>
<dbReference type="AlphaFoldDB" id="A0A6A4GJ69"/>
<accession>A0A6A4GJ69</accession>
<protein>
    <submittedName>
        <fullName evidence="1">Uncharacterized protein</fullName>
    </submittedName>
</protein>
<evidence type="ECO:0000313" key="2">
    <source>
        <dbReference type="Proteomes" id="UP000799118"/>
    </source>
</evidence>
<dbReference type="Proteomes" id="UP000799118">
    <property type="component" value="Unassembled WGS sequence"/>
</dbReference>
<organism evidence="1 2">
    <name type="scientific">Gymnopus androsaceus JB14</name>
    <dbReference type="NCBI Taxonomy" id="1447944"/>
    <lineage>
        <taxon>Eukaryota</taxon>
        <taxon>Fungi</taxon>
        <taxon>Dikarya</taxon>
        <taxon>Basidiomycota</taxon>
        <taxon>Agaricomycotina</taxon>
        <taxon>Agaricomycetes</taxon>
        <taxon>Agaricomycetidae</taxon>
        <taxon>Agaricales</taxon>
        <taxon>Marasmiineae</taxon>
        <taxon>Omphalotaceae</taxon>
        <taxon>Gymnopus</taxon>
    </lineage>
</organism>
<sequence>MTISMKKTKWMLFGPFSHTIPVFVVDGVPIGLVDCYNEGGRSEKCDTGYVWSRTTDRLHSPEGWHRPLHGSCGSSPHVWMQGGPGYRSQPLERTRTHSTSVPTQIAWVTQKINASVPFLQDWHHTHQGYLANAALKNMFSLLDHGHANWINDLVTILRLLLVPVVCSLTNLRNVK</sequence>